<keyword evidence="3" id="KW-1185">Reference proteome</keyword>
<sequence length="177" mass="19257">MSKIPEYVIADVAEFVSFVLESDRGYARSEYPDKIQFDRVKAALTANNEVTEILVNGFFTALRTKKTGAVRGFLELGISPDCVEPSPLQTPALVAAVRVQDKDSVNLLLQFGASVEARDNHQINALTAACQLKNSDIIACLEMAGATHSRASNSLHSTSPRLFNRNHDSDSTANMSL</sequence>
<dbReference type="RefSeq" id="WP_058479818.1">
    <property type="nucleotide sequence ID" value="NZ_CAAAIQ010000031.1"/>
</dbReference>
<evidence type="ECO:0000313" key="3">
    <source>
        <dbReference type="Proteomes" id="UP000054729"/>
    </source>
</evidence>
<evidence type="ECO:0000313" key="2">
    <source>
        <dbReference type="EMBL" id="KTD81753.1"/>
    </source>
</evidence>
<dbReference type="EMBL" id="LNZB01000020">
    <property type="protein sequence ID" value="KTD81753.1"/>
    <property type="molecule type" value="Genomic_DNA"/>
</dbReference>
<feature type="compositionally biased region" description="Polar residues" evidence="1">
    <location>
        <begin position="150"/>
        <end position="161"/>
    </location>
</feature>
<name>A0A0W1AKA6_9GAMM</name>
<reference evidence="2 3" key="1">
    <citation type="submission" date="2015-11" db="EMBL/GenBank/DDBJ databases">
        <title>Genomic analysis of 38 Legionella species identifies large and diverse effector repertoires.</title>
        <authorList>
            <person name="Burstein D."/>
            <person name="Amaro F."/>
            <person name="Zusman T."/>
            <person name="Lifshitz Z."/>
            <person name="Cohen O."/>
            <person name="Gilbert J.A."/>
            <person name="Pupko T."/>
            <person name="Shuman H.A."/>
            <person name="Segal G."/>
        </authorList>
    </citation>
    <scope>NUCLEOTIDE SEQUENCE [LARGE SCALE GENOMIC DNA]</scope>
    <source>
        <strain evidence="2 3">ATCC 51914</strain>
    </source>
</reference>
<proteinExistence type="predicted"/>
<dbReference type="PATRIC" id="fig|66969.6.peg.1098"/>
<gene>
    <name evidence="2" type="ORF">Lwal_1005</name>
</gene>
<dbReference type="Pfam" id="PF00023">
    <property type="entry name" value="Ank"/>
    <property type="match status" value="1"/>
</dbReference>
<comment type="caution">
    <text evidence="2">The sequence shown here is derived from an EMBL/GenBank/DDBJ whole genome shotgun (WGS) entry which is preliminary data.</text>
</comment>
<dbReference type="Proteomes" id="UP000054729">
    <property type="component" value="Unassembled WGS sequence"/>
</dbReference>
<dbReference type="InterPro" id="IPR002110">
    <property type="entry name" value="Ankyrin_rpt"/>
</dbReference>
<protein>
    <submittedName>
        <fullName evidence="2">Ankyrin repeats (3 copies)</fullName>
    </submittedName>
</protein>
<dbReference type="Gene3D" id="1.25.40.20">
    <property type="entry name" value="Ankyrin repeat-containing domain"/>
    <property type="match status" value="1"/>
</dbReference>
<organism evidence="2 3">
    <name type="scientific">Legionella waltersii</name>
    <dbReference type="NCBI Taxonomy" id="66969"/>
    <lineage>
        <taxon>Bacteria</taxon>
        <taxon>Pseudomonadati</taxon>
        <taxon>Pseudomonadota</taxon>
        <taxon>Gammaproteobacteria</taxon>
        <taxon>Legionellales</taxon>
        <taxon>Legionellaceae</taxon>
        <taxon>Legionella</taxon>
    </lineage>
</organism>
<evidence type="ECO:0000256" key="1">
    <source>
        <dbReference type="SAM" id="MobiDB-lite"/>
    </source>
</evidence>
<dbReference type="AlphaFoldDB" id="A0A0W1AKA6"/>
<dbReference type="InterPro" id="IPR036770">
    <property type="entry name" value="Ankyrin_rpt-contain_sf"/>
</dbReference>
<accession>A0A0W1AKA6</accession>
<feature type="region of interest" description="Disordered" evidence="1">
    <location>
        <begin position="150"/>
        <end position="177"/>
    </location>
</feature>
<dbReference type="SUPFAM" id="SSF48403">
    <property type="entry name" value="Ankyrin repeat"/>
    <property type="match status" value="1"/>
</dbReference>